<dbReference type="EMBL" id="PEIB01000002">
    <property type="protein sequence ID" value="RXJ74633.1"/>
    <property type="molecule type" value="Genomic_DNA"/>
</dbReference>
<feature type="region of interest" description="Disordered" evidence="1">
    <location>
        <begin position="25"/>
        <end position="49"/>
    </location>
</feature>
<dbReference type="AlphaFoldDB" id="A0A4Q0YUX4"/>
<accession>A0A4Q0YUX4</accession>
<reference evidence="2 3" key="1">
    <citation type="submission" date="2017-10" db="EMBL/GenBank/DDBJ databases">
        <title>Nyctiphanis sp. nov., isolated from the stomach of the euphausiid Nyctiphanes simplex (Hansen, 1911) in the Gulf of California.</title>
        <authorList>
            <person name="Gomez-Gil B."/>
            <person name="Aguilar-Mendez M."/>
            <person name="Lopez-Cortes A."/>
            <person name="Gomez-Gutierrez J."/>
            <person name="Roque A."/>
            <person name="Lang E."/>
            <person name="Gonzalez-Castillo A."/>
        </authorList>
    </citation>
    <scope>NUCLEOTIDE SEQUENCE [LARGE SCALE GENOMIC DNA]</scope>
    <source>
        <strain evidence="2 3">CAIM 600</strain>
    </source>
</reference>
<evidence type="ECO:0000313" key="2">
    <source>
        <dbReference type="EMBL" id="RXJ74633.1"/>
    </source>
</evidence>
<proteinExistence type="predicted"/>
<protein>
    <submittedName>
        <fullName evidence="2">Uncharacterized protein</fullName>
    </submittedName>
</protein>
<evidence type="ECO:0000256" key="1">
    <source>
        <dbReference type="SAM" id="MobiDB-lite"/>
    </source>
</evidence>
<dbReference type="Proteomes" id="UP000290287">
    <property type="component" value="Unassembled WGS sequence"/>
</dbReference>
<dbReference type="RefSeq" id="WP_129121103.1">
    <property type="nucleotide sequence ID" value="NZ_PEIB01000002.1"/>
</dbReference>
<comment type="caution">
    <text evidence="2">The sequence shown here is derived from an EMBL/GenBank/DDBJ whole genome shotgun (WGS) entry which is preliminary data.</text>
</comment>
<sequence>MIIEAIGGIVGGLLGLGDDKGKEENAVSVAGPKGGHAGAADNQDAKMSNHADQVEAKTKKSGGGGLLGGIFNIFKGVAQKVAGFAAGIFGFGDLYKKAQDVWRNPTAQNLGELIIEGGEKGLPLMLSY</sequence>
<name>A0A4Q0YUX4_9GAMM</name>
<evidence type="ECO:0000313" key="3">
    <source>
        <dbReference type="Proteomes" id="UP000290287"/>
    </source>
</evidence>
<keyword evidence="3" id="KW-1185">Reference proteome</keyword>
<gene>
    <name evidence="2" type="ORF">CS022_03465</name>
</gene>
<organism evidence="2 3">
    <name type="scientific">Veronia nyctiphanis</name>
    <dbReference type="NCBI Taxonomy" id="1278244"/>
    <lineage>
        <taxon>Bacteria</taxon>
        <taxon>Pseudomonadati</taxon>
        <taxon>Pseudomonadota</taxon>
        <taxon>Gammaproteobacteria</taxon>
        <taxon>Vibrionales</taxon>
        <taxon>Vibrionaceae</taxon>
        <taxon>Veronia</taxon>
    </lineage>
</organism>